<sequence length="164" mass="18482">MTKGGLCKLRQSAIPTKGLHIFCTEDSNDIHDPQKLHKPQLGASSNEVYENTNFTALTISPSRQQQTINDSEAHASSKPVYQESDMDLESVFDTPRKSALLRQLAKKISLQIKHSKKIKTLQQKARRLKKKNICLQKILENLGKKRFIDNDVSNILSENVSGIL</sequence>
<feature type="coiled-coil region" evidence="1">
    <location>
        <begin position="111"/>
        <end position="138"/>
    </location>
</feature>
<proteinExistence type="predicted"/>
<keyword evidence="3" id="KW-1185">Reference proteome</keyword>
<accession>A0A8S3W494</accession>
<reference evidence="2" key="1">
    <citation type="submission" date="2021-04" db="EMBL/GenBank/DDBJ databases">
        <authorList>
            <person name="Tunstrom K."/>
        </authorList>
    </citation>
    <scope>NUCLEOTIDE SEQUENCE</scope>
</reference>
<evidence type="ECO:0000256" key="1">
    <source>
        <dbReference type="SAM" id="Coils"/>
    </source>
</evidence>
<gene>
    <name evidence="2" type="ORF">PAPOLLO_LOCUS1932</name>
</gene>
<dbReference type="OrthoDB" id="7312725at2759"/>
<evidence type="ECO:0000313" key="2">
    <source>
        <dbReference type="EMBL" id="CAG4940102.1"/>
    </source>
</evidence>
<name>A0A8S3W494_PARAO</name>
<dbReference type="AlphaFoldDB" id="A0A8S3W494"/>
<comment type="caution">
    <text evidence="2">The sequence shown here is derived from an EMBL/GenBank/DDBJ whole genome shotgun (WGS) entry which is preliminary data.</text>
</comment>
<dbReference type="Proteomes" id="UP000691718">
    <property type="component" value="Unassembled WGS sequence"/>
</dbReference>
<evidence type="ECO:0000313" key="3">
    <source>
        <dbReference type="Proteomes" id="UP000691718"/>
    </source>
</evidence>
<organism evidence="2 3">
    <name type="scientific">Parnassius apollo</name>
    <name type="common">Apollo butterfly</name>
    <name type="synonym">Papilio apollo</name>
    <dbReference type="NCBI Taxonomy" id="110799"/>
    <lineage>
        <taxon>Eukaryota</taxon>
        <taxon>Metazoa</taxon>
        <taxon>Ecdysozoa</taxon>
        <taxon>Arthropoda</taxon>
        <taxon>Hexapoda</taxon>
        <taxon>Insecta</taxon>
        <taxon>Pterygota</taxon>
        <taxon>Neoptera</taxon>
        <taxon>Endopterygota</taxon>
        <taxon>Lepidoptera</taxon>
        <taxon>Glossata</taxon>
        <taxon>Ditrysia</taxon>
        <taxon>Papilionoidea</taxon>
        <taxon>Papilionidae</taxon>
        <taxon>Parnassiinae</taxon>
        <taxon>Parnassini</taxon>
        <taxon>Parnassius</taxon>
        <taxon>Parnassius</taxon>
    </lineage>
</organism>
<dbReference type="EMBL" id="CAJQZP010000141">
    <property type="protein sequence ID" value="CAG4940102.1"/>
    <property type="molecule type" value="Genomic_DNA"/>
</dbReference>
<keyword evidence="1" id="KW-0175">Coiled coil</keyword>
<protein>
    <submittedName>
        <fullName evidence="2">(apollo) hypothetical protein</fullName>
    </submittedName>
</protein>